<protein>
    <recommendedName>
        <fullName evidence="3">Terminase small subunit</fullName>
    </recommendedName>
</protein>
<sequence>MSEKRVGGRPRKALKRYENGRLNEKREALVEALIWKALPLAEAAQHVGMSMWSAREAMRIPAVMQHLEAERRALLAGERIRNLQALVDVRDNSANANARVNAVKELEAMAADVGAGTARERSAGYVIEINVNPDRATGRVAPVIELQANRDEDEFVDGGRD</sequence>
<dbReference type="Proteomes" id="UP000239772">
    <property type="component" value="Unassembled WGS sequence"/>
</dbReference>
<accession>A0A2T1HQ79</accession>
<proteinExistence type="predicted"/>
<evidence type="ECO:0000313" key="2">
    <source>
        <dbReference type="Proteomes" id="UP000239772"/>
    </source>
</evidence>
<name>A0A2T1HQ79_9HYPH</name>
<reference evidence="2" key="1">
    <citation type="submission" date="2018-03" db="EMBL/GenBank/DDBJ databases">
        <authorList>
            <person name="Sun L."/>
            <person name="Liu H."/>
            <person name="Chen W."/>
            <person name="Huang K."/>
            <person name="Liu W."/>
            <person name="Gao X."/>
        </authorList>
    </citation>
    <scope>NUCLEOTIDE SEQUENCE [LARGE SCALE GENOMIC DNA]</scope>
    <source>
        <strain evidence="2">SH9</strain>
    </source>
</reference>
<evidence type="ECO:0000313" key="1">
    <source>
        <dbReference type="EMBL" id="PSC03814.1"/>
    </source>
</evidence>
<evidence type="ECO:0008006" key="3">
    <source>
        <dbReference type="Google" id="ProtNLM"/>
    </source>
</evidence>
<keyword evidence="2" id="KW-1185">Reference proteome</keyword>
<dbReference type="AlphaFoldDB" id="A0A2T1HQ79"/>
<dbReference type="RefSeq" id="WP_106338215.1">
    <property type="nucleotide sequence ID" value="NZ_PVZS01000020.1"/>
</dbReference>
<dbReference type="EMBL" id="PVZS01000020">
    <property type="protein sequence ID" value="PSC03814.1"/>
    <property type="molecule type" value="Genomic_DNA"/>
</dbReference>
<comment type="caution">
    <text evidence="1">The sequence shown here is derived from an EMBL/GenBank/DDBJ whole genome shotgun (WGS) entry which is preliminary data.</text>
</comment>
<organism evidence="1 2">
    <name type="scientific">Alsobacter soli</name>
    <dbReference type="NCBI Taxonomy" id="2109933"/>
    <lineage>
        <taxon>Bacteria</taxon>
        <taxon>Pseudomonadati</taxon>
        <taxon>Pseudomonadota</taxon>
        <taxon>Alphaproteobacteria</taxon>
        <taxon>Hyphomicrobiales</taxon>
        <taxon>Alsobacteraceae</taxon>
        <taxon>Alsobacter</taxon>
    </lineage>
</organism>
<gene>
    <name evidence="1" type="ORF">SLNSH_17035</name>
</gene>